<feature type="domain" description="GOST seven transmembrane" evidence="8">
    <location>
        <begin position="22"/>
        <end position="98"/>
    </location>
</feature>
<name>A0A2P6SLU3_ROSCH</name>
<feature type="region of interest" description="Disordered" evidence="6">
    <location>
        <begin position="141"/>
        <end position="161"/>
    </location>
</feature>
<feature type="transmembrane region" description="Helical" evidence="7">
    <location>
        <begin position="32"/>
        <end position="51"/>
    </location>
</feature>
<dbReference type="GO" id="GO:0005794">
    <property type="term" value="C:Golgi apparatus"/>
    <property type="evidence" value="ECO:0007669"/>
    <property type="project" value="TreeGrafter"/>
</dbReference>
<sequence>MRRFVFSLMNQVNMSLCPLYSQIRRSMAKLELYRKFTNSLAVSVLLSVAWIGYELYFNASDPLSELWRRAWIIPAFWVLLAYFLLVVICVLWAPSHNPTGYAYSEETVDDFDEEGISLTSGSGVKVAGIDLASKLERKERKLSSSADHHVFLGEGEEDKRE</sequence>
<keyword evidence="2 7" id="KW-0812">Transmembrane</keyword>
<evidence type="ECO:0000256" key="3">
    <source>
        <dbReference type="ARBA" id="ARBA00022729"/>
    </source>
</evidence>
<accession>A0A2P6SLU3</accession>
<dbReference type="GO" id="GO:0016020">
    <property type="term" value="C:membrane"/>
    <property type="evidence" value="ECO:0007669"/>
    <property type="project" value="UniProtKB-SubCell"/>
</dbReference>
<dbReference type="InterPro" id="IPR053937">
    <property type="entry name" value="GOST_TM"/>
</dbReference>
<keyword evidence="3" id="KW-0732">Signal</keyword>
<dbReference type="AlphaFoldDB" id="A0A2P6SLU3"/>
<keyword evidence="5 7" id="KW-0472">Membrane</keyword>
<evidence type="ECO:0000256" key="1">
    <source>
        <dbReference type="ARBA" id="ARBA00004141"/>
    </source>
</evidence>
<proteinExistence type="predicted"/>
<comment type="caution">
    <text evidence="9">The sequence shown here is derived from an EMBL/GenBank/DDBJ whole genome shotgun (WGS) entry which is preliminary data.</text>
</comment>
<gene>
    <name evidence="9" type="ORF">RchiOBHm_Chr1g0372401</name>
</gene>
<keyword evidence="9" id="KW-0675">Receptor</keyword>
<keyword evidence="4 7" id="KW-1133">Transmembrane helix</keyword>
<evidence type="ECO:0000256" key="4">
    <source>
        <dbReference type="ARBA" id="ARBA00022989"/>
    </source>
</evidence>
<keyword evidence="10" id="KW-1185">Reference proteome</keyword>
<dbReference type="PANTHER" id="PTHR21229:SF55">
    <property type="entry name" value="EXPRESSED PROTEIN-RELATED"/>
    <property type="match status" value="1"/>
</dbReference>
<evidence type="ECO:0000256" key="7">
    <source>
        <dbReference type="SAM" id="Phobius"/>
    </source>
</evidence>
<dbReference type="Proteomes" id="UP000238479">
    <property type="component" value="Chromosome 1"/>
</dbReference>
<evidence type="ECO:0000259" key="8">
    <source>
        <dbReference type="Pfam" id="PF06814"/>
    </source>
</evidence>
<organism evidence="9 10">
    <name type="scientific">Rosa chinensis</name>
    <name type="common">China rose</name>
    <dbReference type="NCBI Taxonomy" id="74649"/>
    <lineage>
        <taxon>Eukaryota</taxon>
        <taxon>Viridiplantae</taxon>
        <taxon>Streptophyta</taxon>
        <taxon>Embryophyta</taxon>
        <taxon>Tracheophyta</taxon>
        <taxon>Spermatophyta</taxon>
        <taxon>Magnoliopsida</taxon>
        <taxon>eudicotyledons</taxon>
        <taxon>Gunneridae</taxon>
        <taxon>Pentapetalae</taxon>
        <taxon>rosids</taxon>
        <taxon>fabids</taxon>
        <taxon>Rosales</taxon>
        <taxon>Rosaceae</taxon>
        <taxon>Rosoideae</taxon>
        <taxon>Rosoideae incertae sedis</taxon>
        <taxon>Rosa</taxon>
    </lineage>
</organism>
<evidence type="ECO:0000256" key="5">
    <source>
        <dbReference type="ARBA" id="ARBA00023136"/>
    </source>
</evidence>
<dbReference type="Pfam" id="PF06814">
    <property type="entry name" value="GOST_TM"/>
    <property type="match status" value="1"/>
</dbReference>
<dbReference type="PANTHER" id="PTHR21229">
    <property type="entry name" value="LUNG SEVEN TRANSMEMBRANE RECEPTOR"/>
    <property type="match status" value="1"/>
</dbReference>
<evidence type="ECO:0000313" key="9">
    <source>
        <dbReference type="EMBL" id="PRQ59639.1"/>
    </source>
</evidence>
<dbReference type="InterPro" id="IPR009637">
    <property type="entry name" value="GPR107/GPR108-like"/>
</dbReference>
<evidence type="ECO:0000256" key="6">
    <source>
        <dbReference type="SAM" id="MobiDB-lite"/>
    </source>
</evidence>
<dbReference type="Gramene" id="PRQ59639">
    <property type="protein sequence ID" value="PRQ59639"/>
    <property type="gene ID" value="RchiOBHm_Chr1g0372401"/>
</dbReference>
<reference evidence="9 10" key="1">
    <citation type="journal article" date="2018" name="Nat. Genet.">
        <title>The Rosa genome provides new insights in the design of modern roses.</title>
        <authorList>
            <person name="Bendahmane M."/>
        </authorList>
    </citation>
    <scope>NUCLEOTIDE SEQUENCE [LARGE SCALE GENOMIC DNA]</scope>
    <source>
        <strain evidence="10">cv. Old Blush</strain>
    </source>
</reference>
<comment type="subcellular location">
    <subcellularLocation>
        <location evidence="1">Membrane</location>
        <topology evidence="1">Multi-pass membrane protein</topology>
    </subcellularLocation>
</comment>
<feature type="transmembrane region" description="Helical" evidence="7">
    <location>
        <begin position="71"/>
        <end position="93"/>
    </location>
</feature>
<dbReference type="EMBL" id="PDCK01000039">
    <property type="protein sequence ID" value="PRQ59639.1"/>
    <property type="molecule type" value="Genomic_DNA"/>
</dbReference>
<evidence type="ECO:0000256" key="2">
    <source>
        <dbReference type="ARBA" id="ARBA00022692"/>
    </source>
</evidence>
<evidence type="ECO:0000313" key="10">
    <source>
        <dbReference type="Proteomes" id="UP000238479"/>
    </source>
</evidence>
<dbReference type="OMA" id="CCMEEAR"/>
<protein>
    <submittedName>
        <fullName evidence="9">Putative Lung seven transmembrane receptor</fullName>
    </submittedName>
</protein>